<dbReference type="InterPro" id="IPR000792">
    <property type="entry name" value="Tscrpt_reg_LuxR_C"/>
</dbReference>
<evidence type="ECO:0000313" key="7">
    <source>
        <dbReference type="EMBL" id="CAB4838981.1"/>
    </source>
</evidence>
<dbReference type="InterPro" id="IPR011006">
    <property type="entry name" value="CheY-like_superfamily"/>
</dbReference>
<evidence type="ECO:0000259" key="5">
    <source>
        <dbReference type="PROSITE" id="PS50043"/>
    </source>
</evidence>
<dbReference type="SUPFAM" id="SSF52172">
    <property type="entry name" value="CheY-like"/>
    <property type="match status" value="1"/>
</dbReference>
<dbReference type="Gene3D" id="3.40.50.2300">
    <property type="match status" value="1"/>
</dbReference>
<dbReference type="EMBL" id="CAFARE010000050">
    <property type="protein sequence ID" value="CAB4838981.1"/>
    <property type="molecule type" value="Genomic_DNA"/>
</dbReference>
<organism evidence="7">
    <name type="scientific">freshwater metagenome</name>
    <dbReference type="NCBI Taxonomy" id="449393"/>
    <lineage>
        <taxon>unclassified sequences</taxon>
        <taxon>metagenomes</taxon>
        <taxon>ecological metagenomes</taxon>
    </lineage>
</organism>
<dbReference type="InterPro" id="IPR001789">
    <property type="entry name" value="Sig_transdc_resp-reg_receiver"/>
</dbReference>
<dbReference type="CDD" id="cd06170">
    <property type="entry name" value="LuxR_C_like"/>
    <property type="match status" value="1"/>
</dbReference>
<dbReference type="GO" id="GO:0003677">
    <property type="term" value="F:DNA binding"/>
    <property type="evidence" value="ECO:0007669"/>
    <property type="project" value="UniProtKB-KW"/>
</dbReference>
<dbReference type="PRINTS" id="PR00038">
    <property type="entry name" value="HTHLUXR"/>
</dbReference>
<accession>A0A6J7B1B8</accession>
<keyword evidence="1" id="KW-0597">Phosphoprotein</keyword>
<feature type="domain" description="HTH luxR-type" evidence="5">
    <location>
        <begin position="144"/>
        <end position="209"/>
    </location>
</feature>
<proteinExistence type="predicted"/>
<evidence type="ECO:0000256" key="4">
    <source>
        <dbReference type="ARBA" id="ARBA00023163"/>
    </source>
</evidence>
<feature type="domain" description="Response regulatory" evidence="6">
    <location>
        <begin position="4"/>
        <end position="120"/>
    </location>
</feature>
<reference evidence="7" key="1">
    <citation type="submission" date="2020-05" db="EMBL/GenBank/DDBJ databases">
        <authorList>
            <person name="Chiriac C."/>
            <person name="Salcher M."/>
            <person name="Ghai R."/>
            <person name="Kavagutti S V."/>
        </authorList>
    </citation>
    <scope>NUCLEOTIDE SEQUENCE</scope>
</reference>
<keyword evidence="4" id="KW-0804">Transcription</keyword>
<name>A0A6J7B1B8_9ZZZZ</name>
<dbReference type="GO" id="GO:0006355">
    <property type="term" value="P:regulation of DNA-templated transcription"/>
    <property type="evidence" value="ECO:0007669"/>
    <property type="project" value="InterPro"/>
</dbReference>
<protein>
    <submittedName>
        <fullName evidence="7">Unannotated protein</fullName>
    </submittedName>
</protein>
<evidence type="ECO:0000256" key="1">
    <source>
        <dbReference type="ARBA" id="ARBA00022553"/>
    </source>
</evidence>
<dbReference type="CDD" id="cd17535">
    <property type="entry name" value="REC_NarL-like"/>
    <property type="match status" value="1"/>
</dbReference>
<keyword evidence="3" id="KW-0238">DNA-binding</keyword>
<dbReference type="PROSITE" id="PS50043">
    <property type="entry name" value="HTH_LUXR_2"/>
    <property type="match status" value="1"/>
</dbReference>
<evidence type="ECO:0000259" key="6">
    <source>
        <dbReference type="PROSITE" id="PS50110"/>
    </source>
</evidence>
<dbReference type="PANTHER" id="PTHR43214:SF24">
    <property type="entry name" value="TRANSCRIPTIONAL REGULATORY PROTEIN NARL-RELATED"/>
    <property type="match status" value="1"/>
</dbReference>
<dbReference type="PANTHER" id="PTHR43214">
    <property type="entry name" value="TWO-COMPONENT RESPONSE REGULATOR"/>
    <property type="match status" value="1"/>
</dbReference>
<dbReference type="InterPro" id="IPR039420">
    <property type="entry name" value="WalR-like"/>
</dbReference>
<dbReference type="SUPFAM" id="SSF46894">
    <property type="entry name" value="C-terminal effector domain of the bipartite response regulators"/>
    <property type="match status" value="1"/>
</dbReference>
<evidence type="ECO:0000256" key="2">
    <source>
        <dbReference type="ARBA" id="ARBA00023015"/>
    </source>
</evidence>
<dbReference type="PROSITE" id="PS00622">
    <property type="entry name" value="HTH_LUXR_1"/>
    <property type="match status" value="1"/>
</dbReference>
<dbReference type="SMART" id="SM00448">
    <property type="entry name" value="REC"/>
    <property type="match status" value="1"/>
</dbReference>
<dbReference type="GO" id="GO:0000160">
    <property type="term" value="P:phosphorelay signal transduction system"/>
    <property type="evidence" value="ECO:0007669"/>
    <property type="project" value="InterPro"/>
</dbReference>
<sequence length="213" mass="23309">MSTKVFVVDDHELVRKGLIDLIDAEADLSVVGSAANVADALFHFVTVDADIAVLDVRLPDGNGIELCRELISINPTVKVLMLTSFQDDEALLGAVLGGASGYLIKDIKNLELLATIRNIASGESYLDTKLISSVTNRLRENKNPASEIYELTDQEQRVLEFIGEGMTNREIAKNMFLAEKTVKNYVSSLLRKLGLERRTQAAAMAVRLSVGRS</sequence>
<dbReference type="InterPro" id="IPR058245">
    <property type="entry name" value="NreC/VraR/RcsB-like_REC"/>
</dbReference>
<dbReference type="InterPro" id="IPR016032">
    <property type="entry name" value="Sig_transdc_resp-reg_C-effctor"/>
</dbReference>
<keyword evidence="2" id="KW-0805">Transcription regulation</keyword>
<dbReference type="Pfam" id="PF00072">
    <property type="entry name" value="Response_reg"/>
    <property type="match status" value="1"/>
</dbReference>
<gene>
    <name evidence="7" type="ORF">UFOPK3232_01119</name>
</gene>
<evidence type="ECO:0000256" key="3">
    <source>
        <dbReference type="ARBA" id="ARBA00023125"/>
    </source>
</evidence>
<dbReference type="Pfam" id="PF00196">
    <property type="entry name" value="GerE"/>
    <property type="match status" value="1"/>
</dbReference>
<dbReference type="PROSITE" id="PS50110">
    <property type="entry name" value="RESPONSE_REGULATORY"/>
    <property type="match status" value="1"/>
</dbReference>
<dbReference type="SMART" id="SM00421">
    <property type="entry name" value="HTH_LUXR"/>
    <property type="match status" value="1"/>
</dbReference>
<dbReference type="AlphaFoldDB" id="A0A6J7B1B8"/>